<reference evidence="6" key="1">
    <citation type="submission" date="2014-09" db="EMBL/GenBank/DDBJ databases">
        <title>Genome sequence of the luminous mushroom Mycena chlorophos for searching fungal bioluminescence genes.</title>
        <authorList>
            <person name="Tanaka Y."/>
            <person name="Kasuga D."/>
            <person name="Oba Y."/>
            <person name="Hase S."/>
            <person name="Sato K."/>
            <person name="Oba Y."/>
            <person name="Sakakibara Y."/>
        </authorList>
    </citation>
    <scope>NUCLEOTIDE SEQUENCE</scope>
</reference>
<dbReference type="InterPro" id="IPR013520">
    <property type="entry name" value="Ribonucl_H"/>
</dbReference>
<dbReference type="Pfam" id="PF00929">
    <property type="entry name" value="RNase_T"/>
    <property type="match status" value="1"/>
</dbReference>
<organism evidence="6 7">
    <name type="scientific">Mycena chlorophos</name>
    <name type="common">Agaric fungus</name>
    <name type="synonym">Agaricus chlorophos</name>
    <dbReference type="NCBI Taxonomy" id="658473"/>
    <lineage>
        <taxon>Eukaryota</taxon>
        <taxon>Fungi</taxon>
        <taxon>Dikarya</taxon>
        <taxon>Basidiomycota</taxon>
        <taxon>Agaricomycotina</taxon>
        <taxon>Agaricomycetes</taxon>
        <taxon>Agaricomycetidae</taxon>
        <taxon>Agaricales</taxon>
        <taxon>Marasmiineae</taxon>
        <taxon>Mycenaceae</taxon>
        <taxon>Mycena</taxon>
    </lineage>
</organism>
<protein>
    <recommendedName>
        <fullName evidence="5">Exonuclease domain-containing protein</fullName>
    </recommendedName>
</protein>
<keyword evidence="7" id="KW-1185">Reference proteome</keyword>
<evidence type="ECO:0000256" key="4">
    <source>
        <dbReference type="SAM" id="SignalP"/>
    </source>
</evidence>
<proteinExistence type="predicted"/>
<gene>
    <name evidence="6" type="ORF">MCHLO_17278</name>
</gene>
<evidence type="ECO:0000256" key="2">
    <source>
        <dbReference type="ARBA" id="ARBA00022801"/>
    </source>
</evidence>
<dbReference type="EMBL" id="DF850018">
    <property type="protein sequence ID" value="GAT61229.1"/>
    <property type="molecule type" value="Genomic_DNA"/>
</dbReference>
<dbReference type="SUPFAM" id="SSF53098">
    <property type="entry name" value="Ribonuclease H-like"/>
    <property type="match status" value="1"/>
</dbReference>
<evidence type="ECO:0000259" key="5">
    <source>
        <dbReference type="SMART" id="SM00479"/>
    </source>
</evidence>
<keyword evidence="2" id="KW-0378">Hydrolase</keyword>
<evidence type="ECO:0000256" key="1">
    <source>
        <dbReference type="ARBA" id="ARBA00022722"/>
    </source>
</evidence>
<dbReference type="InterPro" id="IPR036397">
    <property type="entry name" value="RNaseH_sf"/>
</dbReference>
<feature type="chain" id="PRO_5047517357" description="Exonuclease domain-containing protein" evidence="4">
    <location>
        <begin position="21"/>
        <end position="280"/>
    </location>
</feature>
<evidence type="ECO:0000313" key="6">
    <source>
        <dbReference type="EMBL" id="GAT61229.1"/>
    </source>
</evidence>
<dbReference type="Gene3D" id="3.30.420.10">
    <property type="entry name" value="Ribonuclease H-like superfamily/Ribonuclease H"/>
    <property type="match status" value="1"/>
</dbReference>
<name>A0ABQ0MD12_MYCCL</name>
<sequence>MNWPLWVGLPLLVLLYYASRKRTQPQSVQQVPSAVATSALKAKQTYDAFLVVDVEATCEEGKNFAYPNEIIEFPVYLMKWKDRIGGQASQLEIAAEFQTFVQPTWRPKLSKFCTDLTSITQEQVDAAPRFPEVLRSLRAFLVEHGVLEKTGKRRLKFCWATDGPWDVAEFVVKQAFISQIPVPDWLAGEALDVRQLVRNHLASNSKTVRGNLNISAQLGALGLPPFVGREHRGSDDAQNICRILQKLATEQVPIRPNLHINLRRRWAWMGKSGQILEDKI</sequence>
<feature type="signal peptide" evidence="4">
    <location>
        <begin position="1"/>
        <end position="20"/>
    </location>
</feature>
<evidence type="ECO:0000313" key="7">
    <source>
        <dbReference type="Proteomes" id="UP000815677"/>
    </source>
</evidence>
<keyword evidence="4" id="KW-0732">Signal</keyword>
<dbReference type="Proteomes" id="UP000815677">
    <property type="component" value="Unassembled WGS sequence"/>
</dbReference>
<keyword evidence="3" id="KW-0269">Exonuclease</keyword>
<dbReference type="SMART" id="SM00479">
    <property type="entry name" value="EXOIII"/>
    <property type="match status" value="1"/>
</dbReference>
<accession>A0ABQ0MD12</accession>
<evidence type="ECO:0000256" key="3">
    <source>
        <dbReference type="ARBA" id="ARBA00022839"/>
    </source>
</evidence>
<feature type="domain" description="Exonuclease" evidence="5">
    <location>
        <begin position="48"/>
        <end position="253"/>
    </location>
</feature>
<dbReference type="InterPro" id="IPR051274">
    <property type="entry name" value="3-5_Exoribonuclease"/>
</dbReference>
<dbReference type="PANTHER" id="PTHR23044">
    <property type="entry name" value="3'-5' EXONUCLEASE ERI1-RELATED"/>
    <property type="match status" value="1"/>
</dbReference>
<dbReference type="PANTHER" id="PTHR23044:SF61">
    <property type="entry name" value="3'-5' EXORIBONUCLEASE 1-RELATED"/>
    <property type="match status" value="1"/>
</dbReference>
<keyword evidence="1" id="KW-0540">Nuclease</keyword>
<dbReference type="CDD" id="cd06133">
    <property type="entry name" value="ERI-1_3'hExo_like"/>
    <property type="match status" value="1"/>
</dbReference>
<dbReference type="InterPro" id="IPR012337">
    <property type="entry name" value="RNaseH-like_sf"/>
</dbReference>
<dbReference type="InterPro" id="IPR047201">
    <property type="entry name" value="ERI-1_3'hExo-like"/>
</dbReference>